<keyword evidence="1" id="KW-0175">Coiled coil</keyword>
<evidence type="ECO:0000256" key="1">
    <source>
        <dbReference type="SAM" id="Coils"/>
    </source>
</evidence>
<dbReference type="PANTHER" id="PTHR28616:SF1">
    <property type="entry name" value="COILED-COIL DOMAIN-CONTAINING PROTEIN 125"/>
    <property type="match status" value="1"/>
</dbReference>
<reference evidence="3 4" key="1">
    <citation type="submission" date="2021-05" db="EMBL/GenBank/DDBJ databases">
        <authorList>
            <person name="Zahm M."/>
            <person name="Klopp C."/>
            <person name="Cabau C."/>
            <person name="Kuhl H."/>
            <person name="Suciu R."/>
            <person name="Ciorpac M."/>
            <person name="Holostenco D."/>
            <person name="Gessner J."/>
            <person name="Wuertz S."/>
            <person name="Hohne C."/>
            <person name="Stock M."/>
            <person name="Gislard M."/>
            <person name="Lluch J."/>
            <person name="Milhes M."/>
            <person name="Lampietro C."/>
            <person name="Lopez Roques C."/>
            <person name="Donnadieu C."/>
            <person name="Du K."/>
            <person name="Schartl M."/>
            <person name="Guiguen Y."/>
        </authorList>
    </citation>
    <scope>NUCLEOTIDE SEQUENCE [LARGE SCALE GENOMIC DNA]</scope>
    <source>
        <strain evidence="3">Hh-F2</strain>
        <tissue evidence="3">Blood</tissue>
    </source>
</reference>
<proteinExistence type="predicted"/>
<dbReference type="EMBL" id="JAHFZB010000002">
    <property type="protein sequence ID" value="KAK6492387.1"/>
    <property type="molecule type" value="Genomic_DNA"/>
</dbReference>
<evidence type="ECO:0000256" key="2">
    <source>
        <dbReference type="SAM" id="MobiDB-lite"/>
    </source>
</evidence>
<organism evidence="3 4">
    <name type="scientific">Huso huso</name>
    <name type="common">Beluga</name>
    <name type="synonym">Acipenser huso</name>
    <dbReference type="NCBI Taxonomy" id="61971"/>
    <lineage>
        <taxon>Eukaryota</taxon>
        <taxon>Metazoa</taxon>
        <taxon>Chordata</taxon>
        <taxon>Craniata</taxon>
        <taxon>Vertebrata</taxon>
        <taxon>Euteleostomi</taxon>
        <taxon>Actinopterygii</taxon>
        <taxon>Chondrostei</taxon>
        <taxon>Acipenseriformes</taxon>
        <taxon>Acipenseridae</taxon>
        <taxon>Huso</taxon>
    </lineage>
</organism>
<feature type="region of interest" description="Disordered" evidence="2">
    <location>
        <begin position="535"/>
        <end position="595"/>
    </location>
</feature>
<dbReference type="Proteomes" id="UP001369086">
    <property type="component" value="Unassembled WGS sequence"/>
</dbReference>
<comment type="caution">
    <text evidence="3">The sequence shown here is derived from an EMBL/GenBank/DDBJ whole genome shotgun (WGS) entry which is preliminary data.</text>
</comment>
<sequence length="595" mass="67038">MSTTPKTEEFKSDKWNWNATKLVTWRCGRRARPLKIHPKCWRVQARMQSGEQDPQRQEEEREDDMAGGDLGYGLGRKPGGIYEKGVKPQNPDGLGLAPAARLRRVSSHGSASFKWTAYTALHTVFQKSLPQDKRPGYWRLNSEVSPDVMYDLSTEELKQRLQEVAEEAEILRSELEVTQRQLEGKYEALKILQSRAVFDKATTHTKTLLQKSEERNKVLEKDVNALQWEITFNQVQFKNIEQSWKEKYQRVCSENETLNVTLEANASQLQELKLENSSLNQQHLELLAMLNVKEQKMFRESVPPSSSGVREGTALELAVLGACSCSVSGGEPCPCAKSAAASRTQVLQLKQELDTQRKWKEEAFVMADAFRIAFEQQLKRRTDQTLRLMEADPFLRKETSKAKKVNGEAGALTMGQKLKGMLGSSADCGKLQALDDPVEILRMLVDLLNDKEEALAHQRKVSYMLAHNAEKLEGHIKQMKGAIPHGNADSAGESSTNQRCHEPQSQQHCPGTSCNKPDEDLHNVRGELCNKKDTQPPCLSGEALPSQDQTTVSDISEDKDRSSSRHNELPSQRDRAGDVPPRKEHLELGKDSIRE</sequence>
<feature type="region of interest" description="Disordered" evidence="2">
    <location>
        <begin position="45"/>
        <end position="72"/>
    </location>
</feature>
<dbReference type="PANTHER" id="PTHR28616">
    <property type="entry name" value="COILED-COIL DOMAIN-CONTAINING PROTEIN 125"/>
    <property type="match status" value="1"/>
</dbReference>
<name>A0ABR1A5M2_HUSHU</name>
<gene>
    <name evidence="3" type="ORF">HHUSO_G1724</name>
</gene>
<feature type="region of interest" description="Disordered" evidence="2">
    <location>
        <begin position="482"/>
        <end position="514"/>
    </location>
</feature>
<keyword evidence="4" id="KW-1185">Reference proteome</keyword>
<feature type="coiled-coil region" evidence="1">
    <location>
        <begin position="154"/>
        <end position="185"/>
    </location>
</feature>
<evidence type="ECO:0000313" key="3">
    <source>
        <dbReference type="EMBL" id="KAK6492387.1"/>
    </source>
</evidence>
<feature type="compositionally biased region" description="Basic and acidic residues" evidence="2">
    <location>
        <begin position="556"/>
        <end position="595"/>
    </location>
</feature>
<protein>
    <submittedName>
        <fullName evidence="3">Coiled-coil domain-containing protein 125-like isoform X1</fullName>
    </submittedName>
</protein>
<dbReference type="InterPro" id="IPR034608">
    <property type="entry name" value="CCDC125"/>
</dbReference>
<feature type="compositionally biased region" description="Polar residues" evidence="2">
    <location>
        <begin position="492"/>
        <end position="514"/>
    </location>
</feature>
<accession>A0ABR1A5M2</accession>
<evidence type="ECO:0000313" key="4">
    <source>
        <dbReference type="Proteomes" id="UP001369086"/>
    </source>
</evidence>
<feature type="coiled-coil region" evidence="1">
    <location>
        <begin position="255"/>
        <end position="289"/>
    </location>
</feature>